<reference evidence="3" key="1">
    <citation type="journal article" date="2019" name="Int. J. Syst. Evol. Microbiol.">
        <title>The Global Catalogue of Microorganisms (GCM) 10K type strain sequencing project: providing services to taxonomists for standard genome sequencing and annotation.</title>
        <authorList>
            <consortium name="The Broad Institute Genomics Platform"/>
            <consortium name="The Broad Institute Genome Sequencing Center for Infectious Disease"/>
            <person name="Wu L."/>
            <person name="Ma J."/>
        </authorList>
    </citation>
    <scope>NUCLEOTIDE SEQUENCE [LARGE SCALE GENOMIC DNA]</scope>
    <source>
        <strain evidence="3">KCTC 12708</strain>
    </source>
</reference>
<sequence length="89" mass="10072">MPCNDNVADLEEQSGIHLTSSEDGHQDHEHSSDLCSPFCQCHCCHIHVIDVQLSEFKMITPEISTATFLLFENTGKEIQNRILQLPRHA</sequence>
<evidence type="ECO:0000313" key="2">
    <source>
        <dbReference type="EMBL" id="GGZ61851.1"/>
    </source>
</evidence>
<name>A0ABQ3BYT6_9FLAO</name>
<comment type="caution">
    <text evidence="2">The sequence shown here is derived from an EMBL/GenBank/DDBJ whole genome shotgun (WGS) entry which is preliminary data.</text>
</comment>
<dbReference type="Pfam" id="PF20365">
    <property type="entry name" value="DUF6660"/>
    <property type="match status" value="1"/>
</dbReference>
<gene>
    <name evidence="2" type="ORF">GCM10008088_24200</name>
</gene>
<protein>
    <submittedName>
        <fullName evidence="2">Uncharacterized protein</fullName>
    </submittedName>
</protein>
<dbReference type="Proteomes" id="UP000615593">
    <property type="component" value="Unassembled WGS sequence"/>
</dbReference>
<feature type="region of interest" description="Disordered" evidence="1">
    <location>
        <begin position="1"/>
        <end position="32"/>
    </location>
</feature>
<evidence type="ECO:0000313" key="3">
    <source>
        <dbReference type="Proteomes" id="UP000615593"/>
    </source>
</evidence>
<dbReference type="InterPro" id="IPR046601">
    <property type="entry name" value="DUF6660"/>
</dbReference>
<feature type="compositionally biased region" description="Basic and acidic residues" evidence="1">
    <location>
        <begin position="20"/>
        <end position="32"/>
    </location>
</feature>
<keyword evidence="3" id="KW-1185">Reference proteome</keyword>
<organism evidence="2 3">
    <name type="scientific">Mesonia mobilis</name>
    <dbReference type="NCBI Taxonomy" id="369791"/>
    <lineage>
        <taxon>Bacteria</taxon>
        <taxon>Pseudomonadati</taxon>
        <taxon>Bacteroidota</taxon>
        <taxon>Flavobacteriia</taxon>
        <taxon>Flavobacteriales</taxon>
        <taxon>Flavobacteriaceae</taxon>
        <taxon>Mesonia</taxon>
    </lineage>
</organism>
<accession>A0ABQ3BYT6</accession>
<dbReference type="EMBL" id="BMWY01000007">
    <property type="protein sequence ID" value="GGZ61851.1"/>
    <property type="molecule type" value="Genomic_DNA"/>
</dbReference>
<evidence type="ECO:0000256" key="1">
    <source>
        <dbReference type="SAM" id="MobiDB-lite"/>
    </source>
</evidence>
<proteinExistence type="predicted"/>